<comment type="caution">
    <text evidence="5">The sequence shown here is derived from an EMBL/GenBank/DDBJ whole genome shotgun (WGS) entry which is preliminary data.</text>
</comment>
<dbReference type="InterPro" id="IPR008333">
    <property type="entry name" value="Cbr1-like_FAD-bd_dom"/>
</dbReference>
<dbReference type="GO" id="GO:0051537">
    <property type="term" value="F:2 iron, 2 sulfur cluster binding"/>
    <property type="evidence" value="ECO:0007669"/>
    <property type="project" value="UniProtKB-KW"/>
</dbReference>
<name>A0A0V9UQU4_9NOCA</name>
<sequence length="263" mass="28743">MQSATPSPSETEKAVTATVVEHHRLRHDLAVVRLECDDAIVDFRPGQYVDVAVPQRPTLPRRLSPALPPSLDGKLEFHVRTVPGGWVSGAIVAETRPGDVWQIGAARGGDLHIDDTGRLVIMVAGGTGLAPLRSLILDTARHPDPPRTFLFTGARNPRDLYAADMLMLLSEALPWLTVVPVVETLEIPDIPDPWFDRIAPRIDEFGPDPDELLEGSVDEIVTSYGAFGDHQVLVCGPAAMVRTTAQRLIETGTPIENIRYDPY</sequence>
<reference evidence="5 6" key="2">
    <citation type="journal article" date="2016" name="Genome Announc.">
        <title>Draft Genome Sequence of a Versatile Hydrocarbon-Degrading Bacterium, Rhodococcus pyridinivorans Strain KG-16, Collected from Oil Fields in India.</title>
        <authorList>
            <person name="Aggarwal R.K."/>
            <person name="Dawar C."/>
            <person name="Phanindranath R."/>
            <person name="Mutnuri L."/>
            <person name="Dayal A.M."/>
        </authorList>
    </citation>
    <scope>NUCLEOTIDE SEQUENCE [LARGE SCALE GENOMIC DNA]</scope>
    <source>
        <strain evidence="5 6">KG-16</strain>
    </source>
</reference>
<dbReference type="InterPro" id="IPR001433">
    <property type="entry name" value="OxRdtase_FAD/NAD-bd"/>
</dbReference>
<dbReference type="Gene3D" id="2.40.30.10">
    <property type="entry name" value="Translation factors"/>
    <property type="match status" value="1"/>
</dbReference>
<feature type="domain" description="FAD-binding FR-type" evidence="4">
    <location>
        <begin position="12"/>
        <end position="114"/>
    </location>
</feature>
<dbReference type="PATRIC" id="fig|1441730.3.peg.564"/>
<dbReference type="PRINTS" id="PR00410">
    <property type="entry name" value="PHEHYDRXLASE"/>
</dbReference>
<dbReference type="AlphaFoldDB" id="A0A0V9UQU4"/>
<evidence type="ECO:0000313" key="6">
    <source>
        <dbReference type="Proteomes" id="UP000053060"/>
    </source>
</evidence>
<evidence type="ECO:0000256" key="3">
    <source>
        <dbReference type="ARBA" id="ARBA00023014"/>
    </source>
</evidence>
<dbReference type="SUPFAM" id="SSF52343">
    <property type="entry name" value="Ferredoxin reductase-like, C-terminal NADP-linked domain"/>
    <property type="match status" value="1"/>
</dbReference>
<proteinExistence type="predicted"/>
<dbReference type="Gene3D" id="3.40.50.80">
    <property type="entry name" value="Nucleotide-binding domain of ferredoxin-NADP reductase (FNR) module"/>
    <property type="match status" value="1"/>
</dbReference>
<dbReference type="SUPFAM" id="SSF63380">
    <property type="entry name" value="Riboflavin synthase domain-like"/>
    <property type="match status" value="1"/>
</dbReference>
<dbReference type="InterPro" id="IPR001709">
    <property type="entry name" value="Flavoprot_Pyr_Nucl_cyt_Rdtase"/>
</dbReference>
<evidence type="ECO:0000256" key="2">
    <source>
        <dbReference type="ARBA" id="ARBA00022714"/>
    </source>
</evidence>
<reference evidence="6" key="1">
    <citation type="submission" date="2015-01" db="EMBL/GenBank/DDBJ databases">
        <title>Draft genome sequence of Rhodococcus pyridinivorans strain KG-16, a hydrocarbon-degrading bacterium.</title>
        <authorList>
            <person name="Aggarwal R.K."/>
            <person name="Dawar C."/>
        </authorList>
    </citation>
    <scope>NUCLEOTIDE SEQUENCE [LARGE SCALE GENOMIC DNA]</scope>
    <source>
        <strain evidence="6">KG-16</strain>
    </source>
</reference>
<dbReference type="Proteomes" id="UP000053060">
    <property type="component" value="Unassembled WGS sequence"/>
</dbReference>
<evidence type="ECO:0000259" key="4">
    <source>
        <dbReference type="PROSITE" id="PS51384"/>
    </source>
</evidence>
<comment type="cofactor">
    <cofactor evidence="1">
        <name>FAD</name>
        <dbReference type="ChEBI" id="CHEBI:57692"/>
    </cofactor>
</comment>
<dbReference type="GO" id="GO:0016491">
    <property type="term" value="F:oxidoreductase activity"/>
    <property type="evidence" value="ECO:0007669"/>
    <property type="project" value="InterPro"/>
</dbReference>
<keyword evidence="2" id="KW-0408">Iron</keyword>
<dbReference type="InterPro" id="IPR050415">
    <property type="entry name" value="MRET"/>
</dbReference>
<organism evidence="5 6">
    <name type="scientific">Rhodococcus pyridinivorans KG-16</name>
    <dbReference type="NCBI Taxonomy" id="1441730"/>
    <lineage>
        <taxon>Bacteria</taxon>
        <taxon>Bacillati</taxon>
        <taxon>Actinomycetota</taxon>
        <taxon>Actinomycetes</taxon>
        <taxon>Mycobacteriales</taxon>
        <taxon>Nocardiaceae</taxon>
        <taxon>Rhodococcus</taxon>
    </lineage>
</organism>
<accession>A0A0V9UQU4</accession>
<dbReference type="PROSITE" id="PS51384">
    <property type="entry name" value="FAD_FR"/>
    <property type="match status" value="1"/>
</dbReference>
<dbReference type="PANTHER" id="PTHR47354">
    <property type="entry name" value="NADH OXIDOREDUCTASE HCR"/>
    <property type="match status" value="1"/>
</dbReference>
<dbReference type="InterPro" id="IPR017938">
    <property type="entry name" value="Riboflavin_synthase-like_b-brl"/>
</dbReference>
<dbReference type="PANTHER" id="PTHR47354:SF5">
    <property type="entry name" value="PROTEIN RFBI"/>
    <property type="match status" value="1"/>
</dbReference>
<keyword evidence="3" id="KW-0411">Iron-sulfur</keyword>
<evidence type="ECO:0000313" key="5">
    <source>
        <dbReference type="EMBL" id="KSZ60371.1"/>
    </source>
</evidence>
<dbReference type="CDD" id="cd06187">
    <property type="entry name" value="O2ase_reductase_like"/>
    <property type="match status" value="1"/>
</dbReference>
<dbReference type="Pfam" id="PF00175">
    <property type="entry name" value="NAD_binding_1"/>
    <property type="match status" value="1"/>
</dbReference>
<dbReference type="PRINTS" id="PR00371">
    <property type="entry name" value="FPNCR"/>
</dbReference>
<evidence type="ECO:0000256" key="1">
    <source>
        <dbReference type="ARBA" id="ARBA00001974"/>
    </source>
</evidence>
<keyword evidence="2" id="KW-0001">2Fe-2S</keyword>
<dbReference type="InterPro" id="IPR017927">
    <property type="entry name" value="FAD-bd_FR_type"/>
</dbReference>
<dbReference type="Pfam" id="PF00970">
    <property type="entry name" value="FAD_binding_6"/>
    <property type="match status" value="1"/>
</dbReference>
<keyword evidence="2" id="KW-0479">Metal-binding</keyword>
<dbReference type="RefSeq" id="WP_060650488.1">
    <property type="nucleotide sequence ID" value="NZ_AZXY01000001.1"/>
</dbReference>
<protein>
    <submittedName>
        <fullName evidence="5">Oxidoreductase</fullName>
    </submittedName>
</protein>
<dbReference type="EMBL" id="AZXY01000001">
    <property type="protein sequence ID" value="KSZ60371.1"/>
    <property type="molecule type" value="Genomic_DNA"/>
</dbReference>
<dbReference type="InterPro" id="IPR039261">
    <property type="entry name" value="FNR_nucleotide-bd"/>
</dbReference>
<gene>
    <name evidence="5" type="ORF">Z045_02670</name>
</gene>